<proteinExistence type="inferred from homology"/>
<reference evidence="5" key="1">
    <citation type="journal article" date="2014" name="Int. J. Syst. Evol. Microbiol.">
        <title>Complete genome sequence of Corynebacterium casei LMG S-19264T (=DSM 44701T), isolated from a smear-ripened cheese.</title>
        <authorList>
            <consortium name="US DOE Joint Genome Institute (JGI-PGF)"/>
            <person name="Walter F."/>
            <person name="Albersmeier A."/>
            <person name="Kalinowski J."/>
            <person name="Ruckert C."/>
        </authorList>
    </citation>
    <scope>NUCLEOTIDE SEQUENCE</scope>
    <source>
        <strain evidence="5">CGMCC 1.10998</strain>
    </source>
</reference>
<evidence type="ECO:0000313" key="6">
    <source>
        <dbReference type="Proteomes" id="UP000637423"/>
    </source>
</evidence>
<dbReference type="AlphaFoldDB" id="A0A916UR63"/>
<dbReference type="PRINTS" id="PR01790">
    <property type="entry name" value="SMP30FAMILY"/>
</dbReference>
<keyword evidence="3" id="KW-0862">Zinc</keyword>
<evidence type="ECO:0000259" key="4">
    <source>
        <dbReference type="Pfam" id="PF08450"/>
    </source>
</evidence>
<dbReference type="InterPro" id="IPR005511">
    <property type="entry name" value="SMP-30"/>
</dbReference>
<feature type="active site" description="Proton donor/acceptor" evidence="2">
    <location>
        <position position="201"/>
    </location>
</feature>
<evidence type="ECO:0000256" key="1">
    <source>
        <dbReference type="ARBA" id="ARBA00008853"/>
    </source>
</evidence>
<protein>
    <recommendedName>
        <fullName evidence="4">SMP-30/Gluconolactonase/LRE-like region domain-containing protein</fullName>
    </recommendedName>
</protein>
<keyword evidence="6" id="KW-1185">Reference proteome</keyword>
<dbReference type="Proteomes" id="UP000637423">
    <property type="component" value="Unassembled WGS sequence"/>
</dbReference>
<organism evidence="5 6">
    <name type="scientific">Undibacterium terreum</name>
    <dbReference type="NCBI Taxonomy" id="1224302"/>
    <lineage>
        <taxon>Bacteria</taxon>
        <taxon>Pseudomonadati</taxon>
        <taxon>Pseudomonadota</taxon>
        <taxon>Betaproteobacteria</taxon>
        <taxon>Burkholderiales</taxon>
        <taxon>Oxalobacteraceae</taxon>
        <taxon>Undibacterium</taxon>
    </lineage>
</organism>
<dbReference type="PANTHER" id="PTHR10907:SF47">
    <property type="entry name" value="REGUCALCIN"/>
    <property type="match status" value="1"/>
</dbReference>
<reference evidence="5" key="2">
    <citation type="submission" date="2020-09" db="EMBL/GenBank/DDBJ databases">
        <authorList>
            <person name="Sun Q."/>
            <person name="Zhou Y."/>
        </authorList>
    </citation>
    <scope>NUCLEOTIDE SEQUENCE</scope>
    <source>
        <strain evidence="5">CGMCC 1.10998</strain>
    </source>
</reference>
<dbReference type="RefSeq" id="WP_188567331.1">
    <property type="nucleotide sequence ID" value="NZ_BMED01000003.1"/>
</dbReference>
<feature type="binding site" evidence="3">
    <location>
        <position position="16"/>
    </location>
    <ligand>
        <name>a divalent metal cation</name>
        <dbReference type="ChEBI" id="CHEBI:60240"/>
    </ligand>
</feature>
<evidence type="ECO:0000256" key="3">
    <source>
        <dbReference type="PIRSR" id="PIRSR605511-2"/>
    </source>
</evidence>
<dbReference type="GO" id="GO:0019853">
    <property type="term" value="P:L-ascorbic acid biosynthetic process"/>
    <property type="evidence" value="ECO:0007669"/>
    <property type="project" value="TreeGrafter"/>
</dbReference>
<dbReference type="EMBL" id="BMED01000003">
    <property type="protein sequence ID" value="GGC84307.1"/>
    <property type="molecule type" value="Genomic_DNA"/>
</dbReference>
<comment type="similarity">
    <text evidence="1">Belongs to the SMP-30/CGR1 family.</text>
</comment>
<name>A0A916UR63_9BURK</name>
<dbReference type="GO" id="GO:0004341">
    <property type="term" value="F:gluconolactonase activity"/>
    <property type="evidence" value="ECO:0007669"/>
    <property type="project" value="TreeGrafter"/>
</dbReference>
<dbReference type="Pfam" id="PF08450">
    <property type="entry name" value="SGL"/>
    <property type="match status" value="1"/>
</dbReference>
<dbReference type="Gene3D" id="2.120.10.30">
    <property type="entry name" value="TolB, C-terminal domain"/>
    <property type="match status" value="1"/>
</dbReference>
<comment type="cofactor">
    <cofactor evidence="3">
        <name>Zn(2+)</name>
        <dbReference type="ChEBI" id="CHEBI:29105"/>
    </cofactor>
    <text evidence="3">Binds 1 divalent metal cation per subunit.</text>
</comment>
<feature type="binding site" evidence="3">
    <location>
        <position position="150"/>
    </location>
    <ligand>
        <name>a divalent metal cation</name>
        <dbReference type="ChEBI" id="CHEBI:60240"/>
    </ligand>
</feature>
<feature type="binding site" evidence="3">
    <location>
        <position position="100"/>
    </location>
    <ligand>
        <name>substrate</name>
    </ligand>
</feature>
<keyword evidence="3" id="KW-0479">Metal-binding</keyword>
<dbReference type="InterPro" id="IPR011042">
    <property type="entry name" value="6-blade_b-propeller_TolB-like"/>
</dbReference>
<feature type="binding site" evidence="3">
    <location>
        <position position="201"/>
    </location>
    <ligand>
        <name>a divalent metal cation</name>
        <dbReference type="ChEBI" id="CHEBI:60240"/>
    </ligand>
</feature>
<feature type="domain" description="SMP-30/Gluconolactonase/LRE-like region" evidence="4">
    <location>
        <begin position="14"/>
        <end position="260"/>
    </location>
</feature>
<gene>
    <name evidence="5" type="ORF">GCM10011396_34570</name>
</gene>
<accession>A0A916UR63</accession>
<feature type="binding site" evidence="3">
    <location>
        <position position="102"/>
    </location>
    <ligand>
        <name>substrate</name>
    </ligand>
</feature>
<evidence type="ECO:0000313" key="5">
    <source>
        <dbReference type="EMBL" id="GGC84307.1"/>
    </source>
</evidence>
<comment type="caution">
    <text evidence="5">The sequence shown here is derived from an EMBL/GenBank/DDBJ whole genome shotgun (WGS) entry which is preliminary data.</text>
</comment>
<dbReference type="SUPFAM" id="SSF63829">
    <property type="entry name" value="Calcium-dependent phosphotriesterase"/>
    <property type="match status" value="1"/>
</dbReference>
<dbReference type="GO" id="GO:0005509">
    <property type="term" value="F:calcium ion binding"/>
    <property type="evidence" value="ECO:0007669"/>
    <property type="project" value="TreeGrafter"/>
</dbReference>
<dbReference type="InterPro" id="IPR013658">
    <property type="entry name" value="SGL"/>
</dbReference>
<sequence length="296" mass="32608">MSQVNLLVDAKNQLGECVLWCDRTRRVFWTDIQSARLHAHSPVSGETQTWELPERLCNFAFTEDSNRLLAGFASGFSFFDLTTAAITPICKVEADLPDTRLNDGRCDRQGRFVFGTMNEAEEKTAIGSFYRLNADLSLERLPLPSIAIANSICFSPDGNSMFYCDSMQGIIHRWDGYGSGNTDAGQFHIFADLSADTGAPDGSCIDAEGFLWNAQWGGKRVVRYAPDGRVDISLDVPTSQPSCVCLGGEQLDQLFVTTARESMSEERIARQPQAGGLFHAQLQGIRGLAENRFITG</sequence>
<evidence type="ECO:0000256" key="2">
    <source>
        <dbReference type="PIRSR" id="PIRSR605511-1"/>
    </source>
</evidence>
<dbReference type="PANTHER" id="PTHR10907">
    <property type="entry name" value="REGUCALCIN"/>
    <property type="match status" value="1"/>
</dbReference>